<proteinExistence type="predicted"/>
<name>A0A4Q0RYZ2_9BRAD</name>
<evidence type="ECO:0000313" key="2">
    <source>
        <dbReference type="EMBL" id="RXH25569.1"/>
    </source>
</evidence>
<protein>
    <recommendedName>
        <fullName evidence="4">Lipoprotein</fullName>
    </recommendedName>
</protein>
<evidence type="ECO:0008006" key="4">
    <source>
        <dbReference type="Google" id="ProtNLM"/>
    </source>
</evidence>
<reference evidence="2 3" key="1">
    <citation type="submission" date="2015-04" db="EMBL/GenBank/DDBJ databases">
        <title>Comparative genomics of rhizobia nodulating Arachis hypogaea in China.</title>
        <authorList>
            <person name="Li Y."/>
        </authorList>
    </citation>
    <scope>NUCLEOTIDE SEQUENCE [LARGE SCALE GENOMIC DNA]</scope>
    <source>
        <strain evidence="2 3">CCBAU 51757</strain>
    </source>
</reference>
<dbReference type="PROSITE" id="PS51257">
    <property type="entry name" value="PROKAR_LIPOPROTEIN"/>
    <property type="match status" value="1"/>
</dbReference>
<gene>
    <name evidence="2" type="ORF">XH99_23385</name>
</gene>
<comment type="caution">
    <text evidence="2">The sequence shown here is derived from an EMBL/GenBank/DDBJ whole genome shotgun (WGS) entry which is preliminary data.</text>
</comment>
<evidence type="ECO:0000313" key="3">
    <source>
        <dbReference type="Proteomes" id="UP000289546"/>
    </source>
</evidence>
<sequence length="102" mass="11163">MSRFMLLLLCATALAGCDAVSTVTEGFKQSKAVAADLEQSIGVKPEVGFNWHNGRLVSVTVQFPRLYDDKPLNQLAGLVRDTIAKDFKQTPEHIVLAFAVDK</sequence>
<feature type="signal peptide" evidence="1">
    <location>
        <begin position="1"/>
        <end position="15"/>
    </location>
</feature>
<evidence type="ECO:0000256" key="1">
    <source>
        <dbReference type="SAM" id="SignalP"/>
    </source>
</evidence>
<dbReference type="RefSeq" id="WP_245472006.1">
    <property type="nucleotide sequence ID" value="NZ_LBJC01000082.1"/>
</dbReference>
<accession>A0A4Q0RYZ2</accession>
<dbReference type="EMBL" id="LBJQ01000085">
    <property type="protein sequence ID" value="RXH25569.1"/>
    <property type="molecule type" value="Genomic_DNA"/>
</dbReference>
<keyword evidence="3" id="KW-1185">Reference proteome</keyword>
<feature type="chain" id="PRO_5020996387" description="Lipoprotein" evidence="1">
    <location>
        <begin position="16"/>
        <end position="102"/>
    </location>
</feature>
<dbReference type="Proteomes" id="UP000289546">
    <property type="component" value="Unassembled WGS sequence"/>
</dbReference>
<dbReference type="AlphaFoldDB" id="A0A4Q0RYZ2"/>
<keyword evidence="1" id="KW-0732">Signal</keyword>
<organism evidence="2 3">
    <name type="scientific">Bradyrhizobium nanningense</name>
    <dbReference type="NCBI Taxonomy" id="1325118"/>
    <lineage>
        <taxon>Bacteria</taxon>
        <taxon>Pseudomonadati</taxon>
        <taxon>Pseudomonadota</taxon>
        <taxon>Alphaproteobacteria</taxon>
        <taxon>Hyphomicrobiales</taxon>
        <taxon>Nitrobacteraceae</taxon>
        <taxon>Bradyrhizobium</taxon>
    </lineage>
</organism>